<accession>A0ABQ5BYT6</accession>
<evidence type="ECO:0000256" key="1">
    <source>
        <dbReference type="PROSITE-ProRule" id="PRU00723"/>
    </source>
</evidence>
<dbReference type="InterPro" id="IPR013103">
    <property type="entry name" value="RVT_2"/>
</dbReference>
<dbReference type="PROSITE" id="PS50103">
    <property type="entry name" value="ZF_C3H1"/>
    <property type="match status" value="1"/>
</dbReference>
<reference evidence="4" key="1">
    <citation type="journal article" date="2022" name="Int. J. Mol. Sci.">
        <title>Draft Genome of Tanacetum Coccineum: Genomic Comparison of Closely Related Tanacetum-Family Plants.</title>
        <authorList>
            <person name="Yamashiro T."/>
            <person name="Shiraishi A."/>
            <person name="Nakayama K."/>
            <person name="Satake H."/>
        </authorList>
    </citation>
    <scope>NUCLEOTIDE SEQUENCE</scope>
</reference>
<feature type="zinc finger region" description="C3H1-type" evidence="1">
    <location>
        <begin position="148"/>
        <end position="175"/>
    </location>
</feature>
<keyword evidence="1" id="KW-0862">Zinc</keyword>
<gene>
    <name evidence="4" type="ORF">Tco_0877698</name>
</gene>
<feature type="region of interest" description="Disordered" evidence="2">
    <location>
        <begin position="386"/>
        <end position="439"/>
    </location>
</feature>
<protein>
    <submittedName>
        <fullName evidence="4">Ribonuclease H-like domain-containing protein</fullName>
    </submittedName>
</protein>
<evidence type="ECO:0000313" key="5">
    <source>
        <dbReference type="Proteomes" id="UP001151760"/>
    </source>
</evidence>
<feature type="domain" description="C3H1-type" evidence="3">
    <location>
        <begin position="148"/>
        <end position="175"/>
    </location>
</feature>
<keyword evidence="1" id="KW-0863">Zinc-finger</keyword>
<proteinExistence type="predicted"/>
<sequence length="762" mass="84450">LVVENPTTANEAWEILASIFNDNKRSHSIALKPELCSMKLEDLSIDAYFRKTKSIATILSSLGSTISNDDVVNIALDGLSDRYQHVSDIIIHRDPFSDLKTVRSMLTTAEMRLKSRAQVAHVDSISSSPMIFLANSGSNTRRSPPSTEKVNKPCFNFNKDSCRFGEYCKFLHNGVHGNPPSLSSRGSSSTINSTSNLTQNEITTLQGLLAKMGTIRNSTGLGNTPVPNNTGLSNPVAYNTNHQGLIQSNGTIHGPLVEFDAFGFSVNDFLTRRQQHLGHPGSEVLRRVLSSNSISCNKGKLPVLFHACQLGKHVKLLFVNSSTVVRSCFDIVYSDLWTSPIPSLSDGFSVCLMTPTSSLSYDFLDEVPNVISNYICLSPNNIPPITVQTTNTDPPIPPPTGPNLSSTGPTTDLIPHSQNEDPTPDRQNDDNTDTIPHNPTMAIAEPITSGPSHTNRFTLHVSYDSPLPKWYRDAFNDPNWQNAMSDEYNALIKNNTWTLMPRPMDANIIEGVDVDDTFSLIVKPSTIQKVLSLAISQHWPVHQLDVKNAFLHGDFSETVYMHQLPGFRDSAYPDYVCLLHQSLYGLNKGPLGLVLAFCCLYYTDLGSLNYFLGISITRDSFGIFLSQRKYAVEILERAHMTNCNPSQTPVDTESKLRDDGDPVSDPTLYRTIAGSLQYLTCMLAVHWIMGYSYFPHLLHHWLLIRMRIGLAALLLSDRPLVIVYFLATTYSLGPLSGNQCFLDRVLKQSSVAFPMLLMRLVG</sequence>
<dbReference type="EMBL" id="BQNB010013683">
    <property type="protein sequence ID" value="GJT18992.1"/>
    <property type="molecule type" value="Genomic_DNA"/>
</dbReference>
<feature type="non-terminal residue" evidence="4">
    <location>
        <position position="1"/>
    </location>
</feature>
<comment type="caution">
    <text evidence="4">The sequence shown here is derived from an EMBL/GenBank/DDBJ whole genome shotgun (WGS) entry which is preliminary data.</text>
</comment>
<organism evidence="4 5">
    <name type="scientific">Tanacetum coccineum</name>
    <dbReference type="NCBI Taxonomy" id="301880"/>
    <lineage>
        <taxon>Eukaryota</taxon>
        <taxon>Viridiplantae</taxon>
        <taxon>Streptophyta</taxon>
        <taxon>Embryophyta</taxon>
        <taxon>Tracheophyta</taxon>
        <taxon>Spermatophyta</taxon>
        <taxon>Magnoliopsida</taxon>
        <taxon>eudicotyledons</taxon>
        <taxon>Gunneridae</taxon>
        <taxon>Pentapetalae</taxon>
        <taxon>asterids</taxon>
        <taxon>campanulids</taxon>
        <taxon>Asterales</taxon>
        <taxon>Asteraceae</taxon>
        <taxon>Asteroideae</taxon>
        <taxon>Anthemideae</taxon>
        <taxon>Anthemidinae</taxon>
        <taxon>Tanacetum</taxon>
    </lineage>
</organism>
<dbReference type="PANTHER" id="PTHR47481:SF42">
    <property type="entry name" value="RHO GTPASE-ACTIVATING PROTEIN GACK-LIKE"/>
    <property type="match status" value="1"/>
</dbReference>
<evidence type="ECO:0000313" key="4">
    <source>
        <dbReference type="EMBL" id="GJT18992.1"/>
    </source>
</evidence>
<dbReference type="Proteomes" id="UP001151760">
    <property type="component" value="Unassembled WGS sequence"/>
</dbReference>
<evidence type="ECO:0000259" key="3">
    <source>
        <dbReference type="PROSITE" id="PS50103"/>
    </source>
</evidence>
<feature type="compositionally biased region" description="Polar residues" evidence="2">
    <location>
        <begin position="403"/>
        <end position="421"/>
    </location>
</feature>
<evidence type="ECO:0000256" key="2">
    <source>
        <dbReference type="SAM" id="MobiDB-lite"/>
    </source>
</evidence>
<keyword evidence="5" id="KW-1185">Reference proteome</keyword>
<dbReference type="Pfam" id="PF07727">
    <property type="entry name" value="RVT_2"/>
    <property type="match status" value="1"/>
</dbReference>
<dbReference type="PANTHER" id="PTHR47481">
    <property type="match status" value="1"/>
</dbReference>
<name>A0ABQ5BYT6_9ASTR</name>
<keyword evidence="1" id="KW-0479">Metal-binding</keyword>
<reference evidence="4" key="2">
    <citation type="submission" date="2022-01" db="EMBL/GenBank/DDBJ databases">
        <authorList>
            <person name="Yamashiro T."/>
            <person name="Shiraishi A."/>
            <person name="Satake H."/>
            <person name="Nakayama K."/>
        </authorList>
    </citation>
    <scope>NUCLEOTIDE SEQUENCE</scope>
</reference>
<dbReference type="Pfam" id="PF14223">
    <property type="entry name" value="Retrotran_gag_2"/>
    <property type="match status" value="1"/>
</dbReference>
<dbReference type="InterPro" id="IPR000571">
    <property type="entry name" value="Znf_CCCH"/>
</dbReference>